<proteinExistence type="predicted"/>
<dbReference type="InterPro" id="IPR037479">
    <property type="entry name" value="Tauto_MSAD"/>
</dbReference>
<dbReference type="RefSeq" id="WP_390226941.1">
    <property type="nucleotide sequence ID" value="NZ_JBHSCN010000002.1"/>
</dbReference>
<sequence>MPLVRIDAHDTLADQRPQISAAIHRGLVSGLEMTPDDLFQIFRLHPRGDLFYTTTFPNAERTDIVYIQILLARIYTPEVKQRACRAIVDELAAVGLKRDNILIALTENDGSDWYAPEKDEAPVAAGVTE</sequence>
<dbReference type="PANTHER" id="PTHR38460">
    <property type="entry name" value="TAUTOMERASE YOLI-RELATED"/>
    <property type="match status" value="1"/>
</dbReference>
<dbReference type="Gene3D" id="3.30.429.10">
    <property type="entry name" value="Macrophage Migration Inhibitory Factor"/>
    <property type="match status" value="1"/>
</dbReference>
<dbReference type="InterPro" id="IPR014347">
    <property type="entry name" value="Tautomerase/MIF_sf"/>
</dbReference>
<comment type="caution">
    <text evidence="1">The sequence shown here is derived from an EMBL/GenBank/DDBJ whole genome shotgun (WGS) entry which is preliminary data.</text>
</comment>
<name>A0ABV8Q1C0_9MICO</name>
<dbReference type="SUPFAM" id="SSF55331">
    <property type="entry name" value="Tautomerase/MIF"/>
    <property type="match status" value="1"/>
</dbReference>
<keyword evidence="2" id="KW-1185">Reference proteome</keyword>
<evidence type="ECO:0000313" key="1">
    <source>
        <dbReference type="EMBL" id="MFC4242145.1"/>
    </source>
</evidence>
<reference evidence="2" key="1">
    <citation type="journal article" date="2019" name="Int. J. Syst. Evol. Microbiol.">
        <title>The Global Catalogue of Microorganisms (GCM) 10K type strain sequencing project: providing services to taxonomists for standard genome sequencing and annotation.</title>
        <authorList>
            <consortium name="The Broad Institute Genomics Platform"/>
            <consortium name="The Broad Institute Genome Sequencing Center for Infectious Disease"/>
            <person name="Wu L."/>
            <person name="Ma J."/>
        </authorList>
    </citation>
    <scope>NUCLEOTIDE SEQUENCE [LARGE SCALE GENOMIC DNA]</scope>
    <source>
        <strain evidence="2">CGMCC 1.10363</strain>
    </source>
</reference>
<dbReference type="Proteomes" id="UP001595900">
    <property type="component" value="Unassembled WGS sequence"/>
</dbReference>
<dbReference type="Pfam" id="PF14552">
    <property type="entry name" value="Tautomerase_2"/>
    <property type="match status" value="1"/>
</dbReference>
<evidence type="ECO:0000313" key="2">
    <source>
        <dbReference type="Proteomes" id="UP001595900"/>
    </source>
</evidence>
<organism evidence="1 2">
    <name type="scientific">Gryllotalpicola reticulitermitis</name>
    <dbReference type="NCBI Taxonomy" id="1184153"/>
    <lineage>
        <taxon>Bacteria</taxon>
        <taxon>Bacillati</taxon>
        <taxon>Actinomycetota</taxon>
        <taxon>Actinomycetes</taxon>
        <taxon>Micrococcales</taxon>
        <taxon>Microbacteriaceae</taxon>
        <taxon>Gryllotalpicola</taxon>
    </lineage>
</organism>
<protein>
    <submittedName>
        <fullName evidence="1">Tautomerase family protein</fullName>
    </submittedName>
</protein>
<dbReference type="PANTHER" id="PTHR38460:SF1">
    <property type="entry name" value="TAUTOMERASE YOLI-RELATED"/>
    <property type="match status" value="1"/>
</dbReference>
<dbReference type="EMBL" id="JBHSCN010000002">
    <property type="protein sequence ID" value="MFC4242145.1"/>
    <property type="molecule type" value="Genomic_DNA"/>
</dbReference>
<gene>
    <name evidence="1" type="ORF">ACFOYW_02065</name>
</gene>
<accession>A0ABV8Q1C0</accession>